<dbReference type="PIRSF" id="PIRSF001554">
    <property type="entry name" value="SucCS_beta"/>
    <property type="match status" value="1"/>
</dbReference>
<reference evidence="17" key="1">
    <citation type="submission" date="2014-12" db="EMBL/GenBank/DDBJ databases">
        <title>Insight into the proteome of Arion vulgaris.</title>
        <authorList>
            <person name="Aradska J."/>
            <person name="Bulat T."/>
            <person name="Smidak R."/>
            <person name="Sarate P."/>
            <person name="Gangsoo J."/>
            <person name="Sialana F."/>
            <person name="Bilban M."/>
            <person name="Lubec G."/>
        </authorList>
    </citation>
    <scope>NUCLEOTIDE SEQUENCE</scope>
    <source>
        <tissue evidence="17">Skin</tissue>
    </source>
</reference>
<evidence type="ECO:0000256" key="1">
    <source>
        <dbReference type="ARBA" id="ARBA00001946"/>
    </source>
</evidence>
<dbReference type="SUPFAM" id="SSF56059">
    <property type="entry name" value="Glutathione synthetase ATP-binding domain-like"/>
    <property type="match status" value="1"/>
</dbReference>
<sequence length="466" mass="50437">IFVNMATLIFRSGRFSDRLTLKKASRVLAAYNNVVAAGCGGCQSQQRRNLSVHEHMSMELLRGAGVAVPRFHVAKTADEVYKDAKKIAEVSGNTDVVVKAQVLAGGRGKGTWDSGLKGGVKLVFSADEAKDIASKMIGHKLFTKQTGSEGRICQKVMVVERLYIRREFYFAITMERTFGGPVLVGSSQGGVNIEEVAAENPSAIIKEPIDIETGITKEQALYVAKEMGFSQNSIPKATEYIIKMYNDIFLKLDASMVEINPMTEDSNGNVYCMDAKISFDDNAAYRQKEVFALRDWSQEDERDYRAAQADLNYIALDGSIGCLVNGAGLAMATMDIIKLHGGTPANFLDVGGGATAQQVTEAFKLITSDTRVNAILVNIFGGIMRCDVIAQGIVAAAEQLSLKVPIVVRLQGTRVDDAKAIIASSGMKIIACENLDEAANMVVKLSNIVTLAREAAVDVKFELPLI</sequence>
<comment type="similarity">
    <text evidence="14">Belongs to the succinate/malate CoA ligase beta subunit family.</text>
</comment>
<keyword evidence="10" id="KW-0496">Mitochondrion</keyword>
<dbReference type="FunFam" id="3.30.1490.20:FF:000004">
    <property type="entry name" value="Succinate--CoA ligase [ADP-forming] subunit beta, mitochondrial"/>
    <property type="match status" value="1"/>
</dbReference>
<evidence type="ECO:0000313" key="17">
    <source>
        <dbReference type="EMBL" id="CEK79255.1"/>
    </source>
</evidence>
<evidence type="ECO:0000259" key="15">
    <source>
        <dbReference type="Pfam" id="PF00549"/>
    </source>
</evidence>
<evidence type="ECO:0000256" key="10">
    <source>
        <dbReference type="ARBA" id="ARBA00023128"/>
    </source>
</evidence>
<protein>
    <recommendedName>
        <fullName evidence="14">Succinate-CoA ligase subunit beta</fullName>
        <ecNumber evidence="14">6.2.1.-</ecNumber>
    </recommendedName>
</protein>
<dbReference type="InterPro" id="IPR013815">
    <property type="entry name" value="ATP_grasp_subdomain_1"/>
</dbReference>
<dbReference type="Gene3D" id="3.40.50.261">
    <property type="entry name" value="Succinyl-CoA synthetase domains"/>
    <property type="match status" value="1"/>
</dbReference>
<dbReference type="SUPFAM" id="SSF52210">
    <property type="entry name" value="Succinyl-CoA synthetase domains"/>
    <property type="match status" value="1"/>
</dbReference>
<comment type="function">
    <text evidence="12">GTP-specific succinyl-CoA synthetase functions in the citric acid cycle (TCA), coupling the hydrolysis of succinyl-CoA to the synthesis of GTP and thus represents the only step of substrate-level phosphorylation in the TCA. The beta subunit provides nucleotide specificity of the enzyme and binds the substrate succinate, while the binding sites for coenzyme A and phosphate are found in the alpha subunit.</text>
</comment>
<comment type="catalytic activity">
    <reaction evidence="11">
        <text>GTP + succinate + CoA = succinyl-CoA + GDP + phosphate</text>
        <dbReference type="Rhea" id="RHEA:22120"/>
        <dbReference type="ChEBI" id="CHEBI:30031"/>
        <dbReference type="ChEBI" id="CHEBI:37565"/>
        <dbReference type="ChEBI" id="CHEBI:43474"/>
        <dbReference type="ChEBI" id="CHEBI:57287"/>
        <dbReference type="ChEBI" id="CHEBI:57292"/>
        <dbReference type="ChEBI" id="CHEBI:58189"/>
        <dbReference type="EC" id="6.2.1.4"/>
    </reaction>
</comment>
<dbReference type="NCBIfam" id="NF001913">
    <property type="entry name" value="PRK00696.1"/>
    <property type="match status" value="1"/>
</dbReference>
<dbReference type="Gene3D" id="3.30.470.20">
    <property type="entry name" value="ATP-grasp fold, B domain"/>
    <property type="match status" value="1"/>
</dbReference>
<dbReference type="PANTHER" id="PTHR11815:SF1">
    <property type="entry name" value="SUCCINATE--COA LIGASE [ADP-FORMING] SUBUNIT BETA, MITOCHONDRIAL"/>
    <property type="match status" value="1"/>
</dbReference>
<dbReference type="EMBL" id="HACG01032390">
    <property type="protein sequence ID" value="CEK79255.1"/>
    <property type="molecule type" value="Transcribed_RNA"/>
</dbReference>
<dbReference type="AlphaFoldDB" id="A0A0B7AH48"/>
<dbReference type="InterPro" id="IPR017866">
    <property type="entry name" value="Succ-CoA_synthase_bsu_CS"/>
</dbReference>
<accession>A0A0B7AH48</accession>
<dbReference type="InterPro" id="IPR005811">
    <property type="entry name" value="SUCC_ACL_C"/>
</dbReference>
<feature type="domain" description="ATP-grasp fold succinyl-CoA synthetase-type" evidence="16">
    <location>
        <begin position="52"/>
        <end position="263"/>
    </location>
</feature>
<dbReference type="HAMAP" id="MF_03220">
    <property type="entry name" value="Succ_CoA_betaA_euk"/>
    <property type="match status" value="1"/>
</dbReference>
<evidence type="ECO:0000256" key="7">
    <source>
        <dbReference type="ARBA" id="ARBA00022840"/>
    </source>
</evidence>
<keyword evidence="6 14" id="KW-0547">Nucleotide-binding</keyword>
<dbReference type="Gene3D" id="3.30.1490.20">
    <property type="entry name" value="ATP-grasp fold, A domain"/>
    <property type="match status" value="1"/>
</dbReference>
<evidence type="ECO:0000256" key="6">
    <source>
        <dbReference type="ARBA" id="ARBA00022741"/>
    </source>
</evidence>
<keyword evidence="9" id="KW-0809">Transit peptide</keyword>
<comment type="cofactor">
    <cofactor evidence="1">
        <name>Mg(2+)</name>
        <dbReference type="ChEBI" id="CHEBI:18420"/>
    </cofactor>
</comment>
<evidence type="ECO:0000256" key="14">
    <source>
        <dbReference type="RuleBase" id="RU361258"/>
    </source>
</evidence>
<comment type="subunit">
    <text evidence="13">Heterodimer of an alpha and a beta subunit. The beta subunit determines specificity for GTP.</text>
</comment>
<dbReference type="FunFam" id="3.30.470.20:FF:000002">
    <property type="entry name" value="Succinate--CoA ligase [ADP-forming] subunit beta"/>
    <property type="match status" value="1"/>
</dbReference>
<evidence type="ECO:0000256" key="9">
    <source>
        <dbReference type="ARBA" id="ARBA00022946"/>
    </source>
</evidence>
<evidence type="ECO:0000256" key="13">
    <source>
        <dbReference type="ARBA" id="ARBA00063570"/>
    </source>
</evidence>
<keyword evidence="7" id="KW-0067">ATP-binding</keyword>
<dbReference type="GO" id="GO:0006099">
    <property type="term" value="P:tricarboxylic acid cycle"/>
    <property type="evidence" value="ECO:0007669"/>
    <property type="project" value="UniProtKB-UniPathway"/>
</dbReference>
<evidence type="ECO:0000256" key="11">
    <source>
        <dbReference type="ARBA" id="ARBA00052879"/>
    </source>
</evidence>
<feature type="non-terminal residue" evidence="17">
    <location>
        <position position="1"/>
    </location>
</feature>
<gene>
    <name evidence="17" type="primary">ORF114474</name>
</gene>
<dbReference type="PROSITE" id="PS01217">
    <property type="entry name" value="SUCCINYL_COA_LIG_3"/>
    <property type="match status" value="1"/>
</dbReference>
<dbReference type="NCBIfam" id="TIGR01016">
    <property type="entry name" value="sucCoAbeta"/>
    <property type="match status" value="1"/>
</dbReference>
<evidence type="ECO:0000256" key="12">
    <source>
        <dbReference type="ARBA" id="ARBA00053833"/>
    </source>
</evidence>
<comment type="pathway">
    <text evidence="2">Carbohydrate metabolism; tricarboxylic acid cycle; succinate from succinyl-CoA (ligase route): step 1/1.</text>
</comment>
<dbReference type="InterPro" id="IPR016102">
    <property type="entry name" value="Succinyl-CoA_synth-like"/>
</dbReference>
<organism evidence="17">
    <name type="scientific">Arion vulgaris</name>
    <dbReference type="NCBI Taxonomy" id="1028688"/>
    <lineage>
        <taxon>Eukaryota</taxon>
        <taxon>Metazoa</taxon>
        <taxon>Spiralia</taxon>
        <taxon>Lophotrochozoa</taxon>
        <taxon>Mollusca</taxon>
        <taxon>Gastropoda</taxon>
        <taxon>Heterobranchia</taxon>
        <taxon>Euthyneura</taxon>
        <taxon>Panpulmonata</taxon>
        <taxon>Eupulmonata</taxon>
        <taxon>Stylommatophora</taxon>
        <taxon>Helicina</taxon>
        <taxon>Arionoidea</taxon>
        <taxon>Arionidae</taxon>
        <taxon>Arion</taxon>
    </lineage>
</organism>
<proteinExistence type="inferred from homology"/>
<dbReference type="GO" id="GO:0004776">
    <property type="term" value="F:succinate-CoA ligase (GDP-forming) activity"/>
    <property type="evidence" value="ECO:0007669"/>
    <property type="project" value="UniProtKB-EC"/>
</dbReference>
<dbReference type="InterPro" id="IPR034723">
    <property type="entry name" value="Succ_CoA_betaA_euk"/>
</dbReference>
<dbReference type="GO" id="GO:0005739">
    <property type="term" value="C:mitochondrion"/>
    <property type="evidence" value="ECO:0007669"/>
    <property type="project" value="InterPro"/>
</dbReference>
<feature type="domain" description="ATP-citrate synthase/succinyl-CoA ligase C-terminal" evidence="15">
    <location>
        <begin position="323"/>
        <end position="443"/>
    </location>
</feature>
<dbReference type="GO" id="GO:0006104">
    <property type="term" value="P:succinyl-CoA metabolic process"/>
    <property type="evidence" value="ECO:0007669"/>
    <property type="project" value="TreeGrafter"/>
</dbReference>
<keyword evidence="4 14" id="KW-0436">Ligase</keyword>
<dbReference type="EC" id="6.2.1.-" evidence="14"/>
<keyword evidence="8" id="KW-0460">Magnesium</keyword>
<dbReference type="Pfam" id="PF00549">
    <property type="entry name" value="Ligase_CoA"/>
    <property type="match status" value="1"/>
</dbReference>
<evidence type="ECO:0000256" key="3">
    <source>
        <dbReference type="ARBA" id="ARBA00022532"/>
    </source>
</evidence>
<dbReference type="InterPro" id="IPR013650">
    <property type="entry name" value="ATP-grasp_succ-CoA_synth-type"/>
</dbReference>
<name>A0A0B7AH48_9EUPU</name>
<dbReference type="GO" id="GO:0042709">
    <property type="term" value="C:succinate-CoA ligase complex"/>
    <property type="evidence" value="ECO:0007669"/>
    <property type="project" value="TreeGrafter"/>
</dbReference>
<evidence type="ECO:0000256" key="8">
    <source>
        <dbReference type="ARBA" id="ARBA00022842"/>
    </source>
</evidence>
<evidence type="ECO:0000256" key="4">
    <source>
        <dbReference type="ARBA" id="ARBA00022598"/>
    </source>
</evidence>
<dbReference type="Pfam" id="PF08442">
    <property type="entry name" value="ATP-grasp_2"/>
    <property type="match status" value="1"/>
</dbReference>
<evidence type="ECO:0000256" key="2">
    <source>
        <dbReference type="ARBA" id="ARBA00005064"/>
    </source>
</evidence>
<dbReference type="GO" id="GO:0005524">
    <property type="term" value="F:ATP binding"/>
    <property type="evidence" value="ECO:0007669"/>
    <property type="project" value="UniProtKB-KW"/>
</dbReference>
<evidence type="ECO:0000256" key="5">
    <source>
        <dbReference type="ARBA" id="ARBA00022723"/>
    </source>
</evidence>
<dbReference type="UniPathway" id="UPA00223">
    <property type="reaction ID" value="UER00999"/>
</dbReference>
<dbReference type="GO" id="GO:0046872">
    <property type="term" value="F:metal ion binding"/>
    <property type="evidence" value="ECO:0007669"/>
    <property type="project" value="UniProtKB-KW"/>
</dbReference>
<dbReference type="InterPro" id="IPR005809">
    <property type="entry name" value="Succ_CoA_ligase-like_bsu"/>
</dbReference>
<evidence type="ECO:0000259" key="16">
    <source>
        <dbReference type="Pfam" id="PF08442"/>
    </source>
</evidence>
<dbReference type="HAMAP" id="MF_00558">
    <property type="entry name" value="Succ_CoA_beta"/>
    <property type="match status" value="1"/>
</dbReference>
<dbReference type="GO" id="GO:0004775">
    <property type="term" value="F:succinate-CoA ligase (ADP-forming) activity"/>
    <property type="evidence" value="ECO:0007669"/>
    <property type="project" value="TreeGrafter"/>
</dbReference>
<dbReference type="PANTHER" id="PTHR11815">
    <property type="entry name" value="SUCCINYL-COA SYNTHETASE BETA CHAIN"/>
    <property type="match status" value="1"/>
</dbReference>
<keyword evidence="5" id="KW-0479">Metal-binding</keyword>
<dbReference type="FunFam" id="3.40.50.261:FF:000001">
    <property type="entry name" value="Succinate--CoA ligase [ADP-forming] subunit beta"/>
    <property type="match status" value="1"/>
</dbReference>
<keyword evidence="3" id="KW-0816">Tricarboxylic acid cycle</keyword>